<feature type="transmembrane region" description="Helical" evidence="1">
    <location>
        <begin position="45"/>
        <end position="64"/>
    </location>
</feature>
<keyword evidence="6" id="KW-1185">Reference proteome</keyword>
<evidence type="ECO:0000259" key="2">
    <source>
        <dbReference type="Pfam" id="PF06744"/>
    </source>
</evidence>
<dbReference type="Proteomes" id="UP000441389">
    <property type="component" value="Unassembled WGS sequence"/>
</dbReference>
<organism evidence="5 6">
    <name type="scientific">Sphingomonas horti</name>
    <dbReference type="NCBI Taxonomy" id="2682842"/>
    <lineage>
        <taxon>Bacteria</taxon>
        <taxon>Pseudomonadati</taxon>
        <taxon>Pseudomonadota</taxon>
        <taxon>Alphaproteobacteria</taxon>
        <taxon>Sphingomonadales</taxon>
        <taxon>Sphingomonadaceae</taxon>
        <taxon>Sphingomonas</taxon>
    </lineage>
</organism>
<evidence type="ECO:0000259" key="3">
    <source>
        <dbReference type="Pfam" id="PF06761"/>
    </source>
</evidence>
<dbReference type="Pfam" id="PF06744">
    <property type="entry name" value="IcmF_C"/>
    <property type="match status" value="1"/>
</dbReference>
<dbReference type="InterPro" id="IPR053156">
    <property type="entry name" value="T6SS_TssM-like"/>
</dbReference>
<sequence>MEKLKALFRNRWFWRFAAAILLGFIIWFIGPLIAIADVRPLGNRIVRLLVSLLPIIAVTCRWWWVRRSEKRANAAMVDALKPPRGPADHDEISEKLSEALDMLKSARLGSRQSYVYQLPWYAIIGPSGAGKTTALLNSGLNFPTAVAGEYRALRGQPNTPNCDWWFTDEAVLIDTAGRYVTQDIDADKDAEGWRSFLGLLKQYRPLQPLNGIIVAIPAPDFADAAKMSSHAANIRVRLAEISGTLGQDLPVYLLITKADLLTGFREFFARSTDAEADQVFGTTAPGDGAENSAVLVGFDELVASVSSRVVDRMQAEPQLPLRAKIAAFPAQLASLRAPLGSLLAALGQKSRFDEPARVRGVYFASGTQTGNPVDRILLSAGMPATASSHAVGQGRSYFLKRFFSDLVFPEQGLAGRNPVAERRARQTYMAGIAAGAAALVLAAGIWTWGYFRNMTLIRSVYETASAYSNAAGQSQGGSASVEQDLAALGVLGKASSDMREDSDFALGLGQGGRLAGELNGIYGRDLQRRLTPILAGLAEERMSANTNAPTALYDDLKSYLILGARGPALAEQLLSWVQPAWIARGGPDAETQAGELARHTAALFDGNFKPVALDDNRIEAARAILRAQPAAVRVYGRLKSKAMEKGKPMWTARENAGPRPELFFASGGAFAPGAGIPALFTRTGYTRTFLPIVASGPELLQEEQWVVGDTGSSIAPSELGALKGDLERLYFAEFLSRWQAYLASIQPRQVSSLGDNVQRLRDGSGPLSPIGPLLRAVAKATDVRTGPGAPKPTGGFAGAAIKLAGAAGVGTGGGNNGRQNVIDAFVPLRIFVGANDAAPAAAGAPPAPAPVDALMQTMGQLADKLNVIAVLPGGGGETGSQQSTEAKAMILQLDQSANSMPPPAGLWAKAVASDASVALGGARLAQMDQALNASFGDQCTQLLSRAFPIQPAATADLPLDVFTRFFAPGGQFATFVNKELAGYIDTTTPDWQARSNAGEVGLTEANVRALQAANLVTRTFFGSDPNAPRLSYQIEPVALTGATSVTLKIDGQTLSYDGKSAIPVVFDWPGAGGASVEFAVAGSTAPQTRAWPGPWAAFRLMKVAAIKAGASPAIGEGSLTQAGARLNFRVRTFAGTNPFVVDPFVKIACPSSPSGVSTA</sequence>
<name>A0A6I4IX70_9SPHN</name>
<dbReference type="InterPro" id="IPR025743">
    <property type="entry name" value="TssM1_N"/>
</dbReference>
<evidence type="ECO:0000313" key="5">
    <source>
        <dbReference type="EMBL" id="MVO76790.1"/>
    </source>
</evidence>
<dbReference type="PANTHER" id="PTHR36153:SF1">
    <property type="entry name" value="TYPE VI SECRETION SYSTEM COMPONENT TSSM1"/>
    <property type="match status" value="1"/>
</dbReference>
<feature type="transmembrane region" description="Helical" evidence="1">
    <location>
        <begin position="12"/>
        <end position="33"/>
    </location>
</feature>
<dbReference type="InterPro" id="IPR017731">
    <property type="entry name" value="TssM1-like"/>
</dbReference>
<feature type="domain" description="Type VI secretion system component TssM1 N-terminal" evidence="4">
    <location>
        <begin position="187"/>
        <end position="434"/>
    </location>
</feature>
<dbReference type="InterPro" id="IPR010623">
    <property type="entry name" value="IcmF_C"/>
</dbReference>
<keyword evidence="1" id="KW-0812">Transmembrane</keyword>
<gene>
    <name evidence="5" type="primary">tssM</name>
    <name evidence="5" type="ORF">GON01_02390</name>
</gene>
<keyword evidence="1" id="KW-0472">Membrane</keyword>
<feature type="domain" description="IcmF-related" evidence="3">
    <location>
        <begin position="502"/>
        <end position="781"/>
    </location>
</feature>
<evidence type="ECO:0000313" key="6">
    <source>
        <dbReference type="Proteomes" id="UP000441389"/>
    </source>
</evidence>
<dbReference type="InterPro" id="IPR009612">
    <property type="entry name" value="IcmF-rel"/>
</dbReference>
<dbReference type="Pfam" id="PF14331">
    <property type="entry name" value="IcmF-related_N"/>
    <property type="match status" value="1"/>
</dbReference>
<dbReference type="PANTHER" id="PTHR36153">
    <property type="entry name" value="INNER MEMBRANE PROTEIN-RELATED"/>
    <property type="match status" value="1"/>
</dbReference>
<dbReference type="NCBIfam" id="TIGR03348">
    <property type="entry name" value="VI_IcmF"/>
    <property type="match status" value="1"/>
</dbReference>
<protein>
    <submittedName>
        <fullName evidence="5">Type VI secretion system membrane subunit TssM</fullName>
    </submittedName>
</protein>
<dbReference type="Pfam" id="PF06761">
    <property type="entry name" value="IcmF-related"/>
    <property type="match status" value="1"/>
</dbReference>
<feature type="domain" description="Type VI secretion system IcmF C-terminal" evidence="2">
    <location>
        <begin position="1033"/>
        <end position="1132"/>
    </location>
</feature>
<comment type="caution">
    <text evidence="5">The sequence shown here is derived from an EMBL/GenBank/DDBJ whole genome shotgun (WGS) entry which is preliminary data.</text>
</comment>
<evidence type="ECO:0000259" key="4">
    <source>
        <dbReference type="Pfam" id="PF14331"/>
    </source>
</evidence>
<dbReference type="EMBL" id="WQMS01000001">
    <property type="protein sequence ID" value="MVO76790.1"/>
    <property type="molecule type" value="Genomic_DNA"/>
</dbReference>
<evidence type="ECO:0000256" key="1">
    <source>
        <dbReference type="SAM" id="Phobius"/>
    </source>
</evidence>
<keyword evidence="1" id="KW-1133">Transmembrane helix</keyword>
<dbReference type="SUPFAM" id="SSF52540">
    <property type="entry name" value="P-loop containing nucleoside triphosphate hydrolases"/>
    <property type="match status" value="1"/>
</dbReference>
<reference evidence="5 6" key="1">
    <citation type="submission" date="2019-12" db="EMBL/GenBank/DDBJ databases">
        <authorList>
            <person name="Huq M.A."/>
        </authorList>
    </citation>
    <scope>NUCLEOTIDE SEQUENCE [LARGE SCALE GENOMIC DNA]</scope>
    <source>
        <strain evidence="5 6">MAH-20</strain>
    </source>
</reference>
<dbReference type="AlphaFoldDB" id="A0A6I4IX70"/>
<feature type="transmembrane region" description="Helical" evidence="1">
    <location>
        <begin position="428"/>
        <end position="451"/>
    </location>
</feature>
<proteinExistence type="predicted"/>
<dbReference type="RefSeq" id="WP_157025603.1">
    <property type="nucleotide sequence ID" value="NZ_WQMS01000001.1"/>
</dbReference>
<dbReference type="InterPro" id="IPR027417">
    <property type="entry name" value="P-loop_NTPase"/>
</dbReference>
<accession>A0A6I4IX70</accession>